<dbReference type="EMBL" id="CP021084">
    <property type="protein sequence ID" value="ASN83137.1"/>
    <property type="molecule type" value="Genomic_DNA"/>
</dbReference>
<feature type="region of interest" description="Disordered" evidence="1">
    <location>
        <begin position="1"/>
        <end position="25"/>
    </location>
</feature>
<dbReference type="AlphaFoldDB" id="A0A221T2I9"/>
<evidence type="ECO:0000313" key="3">
    <source>
        <dbReference type="Proteomes" id="UP000259030"/>
    </source>
</evidence>
<evidence type="ECO:0000256" key="1">
    <source>
        <dbReference type="SAM" id="MobiDB-lite"/>
    </source>
</evidence>
<name>A0A221T2I9_9DEIO</name>
<dbReference type="RefSeq" id="WP_118376031.1">
    <property type="nucleotide sequence ID" value="NZ_CP021084.1"/>
</dbReference>
<geneLocation type="plasmid" evidence="3">
    <name>pdfi3</name>
</geneLocation>
<proteinExistence type="predicted"/>
<gene>
    <name evidence="2" type="ORF">DFI_18220</name>
</gene>
<evidence type="ECO:0000313" key="2">
    <source>
        <dbReference type="EMBL" id="ASN83137.1"/>
    </source>
</evidence>
<sequence>MTQDAPLHTSDPHVGRRFQGRHGEQSVLSRHGDRYLLSIPGSTLTTVIPASQLDRHIEVEEGWARSAQARQQQRDTEAAAAEAETWLPYRVFAAGFPTLRCANVRRTLETPMRRHGQVLPRHALTEGLLSEGGVLNADRTRLDMPGGSFFTPDVLTKTAFDYAGWLSDTVTVWRLERGGTGPVSGASRPDAPGVCQAVRDHLAHTGLPTVHDIAGDRSAHWHSGCLSKPDLQRYFSAFWDDLRLAGYDTTRYLVPRRALRFAAGEVAYDARLARCA</sequence>
<dbReference type="KEGG" id="dfc:DFI_18220"/>
<keyword evidence="3" id="KW-1185">Reference proteome</keyword>
<dbReference type="Proteomes" id="UP000259030">
    <property type="component" value="Plasmid pDFI3"/>
</dbReference>
<accession>A0A221T2I9</accession>
<keyword evidence="2" id="KW-0614">Plasmid</keyword>
<protein>
    <submittedName>
        <fullName evidence="2">Uncharacterized protein</fullName>
    </submittedName>
</protein>
<organism evidence="2 3">
    <name type="scientific">Deinococcus ficus</name>
    <dbReference type="NCBI Taxonomy" id="317577"/>
    <lineage>
        <taxon>Bacteria</taxon>
        <taxon>Thermotogati</taxon>
        <taxon>Deinococcota</taxon>
        <taxon>Deinococci</taxon>
        <taxon>Deinococcales</taxon>
        <taxon>Deinococcaceae</taxon>
        <taxon>Deinococcus</taxon>
    </lineage>
</organism>
<reference evidence="2 3" key="1">
    <citation type="submission" date="2017-05" db="EMBL/GenBank/DDBJ databases">
        <title>The complete genome sequence of Deinococcus ficus isolated from the rhizosphere of the Ficus religiosa L. in Taiwan.</title>
        <authorList>
            <person name="Wu K.-M."/>
            <person name="Liao T.-L."/>
            <person name="Liu Y.-M."/>
            <person name="Young C.-C."/>
            <person name="Tsai S.-F."/>
        </authorList>
    </citation>
    <scope>NUCLEOTIDE SEQUENCE [LARGE SCALE GENOMIC DNA]</scope>
    <source>
        <strain evidence="2 3">CC-FR2-10</strain>
        <plasmid evidence="3">pdfi3</plasmid>
    </source>
</reference>